<dbReference type="InterPro" id="IPR001680">
    <property type="entry name" value="WD40_rpt"/>
</dbReference>
<comment type="similarity">
    <text evidence="1">Belongs to the WD repeat L(2)GL family.</text>
</comment>
<dbReference type="GO" id="GO:0006893">
    <property type="term" value="P:Golgi to plasma membrane transport"/>
    <property type="evidence" value="ECO:0007669"/>
    <property type="project" value="TreeGrafter"/>
</dbReference>
<evidence type="ECO:0000313" key="6">
    <source>
        <dbReference type="EMBL" id="CCK69532.1"/>
    </source>
</evidence>
<dbReference type="eggNOG" id="KOG1983">
    <property type="taxonomic scope" value="Eukaryota"/>
</dbReference>
<evidence type="ECO:0000256" key="3">
    <source>
        <dbReference type="PROSITE-ProRule" id="PRU00221"/>
    </source>
</evidence>
<dbReference type="InterPro" id="IPR013905">
    <property type="entry name" value="Lgl_C_dom"/>
</dbReference>
<dbReference type="GeneID" id="34525212"/>
<reference evidence="7" key="2">
    <citation type="submission" date="2012-08" db="EMBL/GenBank/DDBJ databases">
        <title>Genome sequence of Kazachstania naganishii.</title>
        <authorList>
            <person name="Gordon J.L."/>
            <person name="Armisen D."/>
            <person name="Proux-Wera E."/>
            <person name="OhEigeartaigh S.S."/>
            <person name="Byrne K.P."/>
            <person name="Wolfe K.H."/>
        </authorList>
    </citation>
    <scope>NUCLEOTIDE SEQUENCE [LARGE SCALE GENOMIC DNA]</scope>
    <source>
        <strain evidence="7">ATCC MYA-139 / BCRC 22969 / CBS 8797 / CCRC 22969 / KCTC 17520 / NBRC 10181 / NCYC 3082</strain>
    </source>
</reference>
<dbReference type="PROSITE" id="PS50082">
    <property type="entry name" value="WD_REPEATS_2"/>
    <property type="match status" value="1"/>
</dbReference>
<dbReference type="OMA" id="QIYVFGQ"/>
<feature type="region of interest" description="Disordered" evidence="4">
    <location>
        <begin position="963"/>
        <end position="998"/>
    </location>
</feature>
<dbReference type="EMBL" id="HE978316">
    <property type="protein sequence ID" value="CCK69532.1"/>
    <property type="molecule type" value="Genomic_DNA"/>
</dbReference>
<sequence>MFKSNKLKKVSNPFKTSSRDKGNEQPKEESHSFSFPFKSSGSKSSDANPSESVPTSKKSTHTSGDSKLFDIRPISVSGLTGKIICMAYDCTQSLLAVATDALEIHLFGQKQIDVTMTLTTGAPIIDLEFVKGIYLVVVDAKDTVTVISLLSKRVLATFFSPSRITCIETDPSVDWLLLGLQSGSIMIYDVDRNQVSDVKIENLQKSYFFPKNKLSPVVSISWNPRDIGTILISYEQVTVTYSLVSGEVIQHFIYELPPYAPGGDFSTGVERARTPKIIQSLYHPNSLHMLTVHEDNSMVFWDVNTGKLIQARTLFDYNIHLTQDGSENPKSTAHAPRIYKVVWVCQKNPEYTYLVVATKPSVPNDTTQGITILDLGGTPLYSVTSYDAMAKYYAHPKQEKLCPLDRQTQCKDFIPIAKSSPYFAGGHNPTCLLILSEDGEIETMLFPSGIITSKASLLPQSLSWARSKTTVCSAVSAPNKLWLGMVSSNTKYDSILQGGVAGKKDLRVQNIRTVLLSGHKNGSVRVWDGAAGDLDDNSVFEVNLARILNRADQLSIEHISFAPDTLELAAATENGDVMLFKYEVNQYFDLQRKNATSDLDLNFSRFSLDGFKDPVIDVRDRSPYNIRQGLMPSTAVHLKKGKVTALENSNIWLCLSIAYQDGTLVLLDRRGPAIIYMDQVRSLTKQQSQYVTCISFAIMQNGEEQYSSILMLCGTNTGELIVNKVLPEQTGRFHVQYGDVIKGNDKGPVLKIESIAKETGYSCDASVIKMQDLAKGIAIPGFIIVTSDSDVRAVKIGKGKVASKSFKYPVACSGLSYVVAYNAKKERKLMSYIMVLLATGDIRALSVPDLKEVMSGHSPTPLNSKFARDSAVLKNGDMFSRTSEYKTVLFSTVIDPNSPQHQTQPEVDSLYNQHLRIPYRPQVNSLQWARGTIMCTTDQLDELLGGPRREPSKYKESEIAKGTLSLKPSEDSKPPGTPQPYKRASRNSGRSSSYGMMKSVSRAVETKLDNLEDQFNDYASAVGQGMNDAMEETGKDFVKGSFGF</sequence>
<proteinExistence type="inferred from homology"/>
<evidence type="ECO:0000256" key="4">
    <source>
        <dbReference type="SAM" id="MobiDB-lite"/>
    </source>
</evidence>
<dbReference type="KEGG" id="kng:KNAG_0C04300"/>
<dbReference type="InterPro" id="IPR015943">
    <property type="entry name" value="WD40/YVTN_repeat-like_dom_sf"/>
</dbReference>
<keyword evidence="7" id="KW-1185">Reference proteome</keyword>
<keyword evidence="2" id="KW-0268">Exocytosis</keyword>
<name>J7RWY2_HUIN7</name>
<dbReference type="GO" id="GO:0006887">
    <property type="term" value="P:exocytosis"/>
    <property type="evidence" value="ECO:0007669"/>
    <property type="project" value="UniProtKB-KW"/>
</dbReference>
<dbReference type="HOGENOM" id="CLU_006030_0_0_1"/>
<evidence type="ECO:0000256" key="2">
    <source>
        <dbReference type="ARBA" id="ARBA00022483"/>
    </source>
</evidence>
<dbReference type="GO" id="GO:0045159">
    <property type="term" value="F:myosin II binding"/>
    <property type="evidence" value="ECO:0007669"/>
    <property type="project" value="TreeGrafter"/>
</dbReference>
<dbReference type="SUPFAM" id="SSF50978">
    <property type="entry name" value="WD40 repeat-like"/>
    <property type="match status" value="2"/>
</dbReference>
<feature type="compositionally biased region" description="Basic and acidic residues" evidence="4">
    <location>
        <begin position="17"/>
        <end position="31"/>
    </location>
</feature>
<keyword evidence="3" id="KW-0853">WD repeat</keyword>
<dbReference type="Proteomes" id="UP000006310">
    <property type="component" value="Chromosome 3"/>
</dbReference>
<dbReference type="GO" id="GO:0005737">
    <property type="term" value="C:cytoplasm"/>
    <property type="evidence" value="ECO:0007669"/>
    <property type="project" value="TreeGrafter"/>
</dbReference>
<feature type="repeat" description="WD" evidence="3">
    <location>
        <begin position="282"/>
        <end position="311"/>
    </location>
</feature>
<dbReference type="AlphaFoldDB" id="J7RWY2"/>
<evidence type="ECO:0000259" key="5">
    <source>
        <dbReference type="Pfam" id="PF08596"/>
    </source>
</evidence>
<gene>
    <name evidence="6" type="primary">KNAG0C04300</name>
    <name evidence="6" type="ordered locus">KNAG_0C04300</name>
</gene>
<feature type="compositionally biased region" description="Low complexity" evidence="4">
    <location>
        <begin position="32"/>
        <end position="45"/>
    </location>
</feature>
<dbReference type="GO" id="GO:0019905">
    <property type="term" value="F:syntaxin binding"/>
    <property type="evidence" value="ECO:0007669"/>
    <property type="project" value="TreeGrafter"/>
</dbReference>
<feature type="compositionally biased region" description="Polar residues" evidence="4">
    <location>
        <begin position="46"/>
        <end position="64"/>
    </location>
</feature>
<dbReference type="PANTHER" id="PTHR10241:SF25">
    <property type="entry name" value="TOMOSYN, ISOFORM C"/>
    <property type="match status" value="1"/>
</dbReference>
<evidence type="ECO:0000313" key="7">
    <source>
        <dbReference type="Proteomes" id="UP000006310"/>
    </source>
</evidence>
<dbReference type="OrthoDB" id="19944at2759"/>
<dbReference type="GO" id="GO:0005886">
    <property type="term" value="C:plasma membrane"/>
    <property type="evidence" value="ECO:0007669"/>
    <property type="project" value="TreeGrafter"/>
</dbReference>
<evidence type="ECO:0000256" key="1">
    <source>
        <dbReference type="ARBA" id="ARBA00008070"/>
    </source>
</evidence>
<dbReference type="InterPro" id="IPR036322">
    <property type="entry name" value="WD40_repeat_dom_sf"/>
</dbReference>
<dbReference type="GO" id="GO:0005096">
    <property type="term" value="F:GTPase activator activity"/>
    <property type="evidence" value="ECO:0007669"/>
    <property type="project" value="TreeGrafter"/>
</dbReference>
<feature type="region of interest" description="Disordered" evidence="4">
    <location>
        <begin position="1"/>
        <end position="64"/>
    </location>
</feature>
<organism evidence="6 7">
    <name type="scientific">Huiozyma naganishii (strain ATCC MYA-139 / BCRC 22969 / CBS 8797 / KCTC 17520 / NBRC 10181 / NCYC 3082 / Yp74L-3)</name>
    <name type="common">Yeast</name>
    <name type="synonym">Kazachstania naganishii</name>
    <dbReference type="NCBI Taxonomy" id="1071383"/>
    <lineage>
        <taxon>Eukaryota</taxon>
        <taxon>Fungi</taxon>
        <taxon>Dikarya</taxon>
        <taxon>Ascomycota</taxon>
        <taxon>Saccharomycotina</taxon>
        <taxon>Saccharomycetes</taxon>
        <taxon>Saccharomycetales</taxon>
        <taxon>Saccharomycetaceae</taxon>
        <taxon>Huiozyma</taxon>
    </lineage>
</organism>
<dbReference type="RefSeq" id="XP_022463778.1">
    <property type="nucleotide sequence ID" value="XM_022607154.1"/>
</dbReference>
<accession>J7RWY2</accession>
<dbReference type="Pfam" id="PF08596">
    <property type="entry name" value="Lgl_C"/>
    <property type="match status" value="1"/>
</dbReference>
<dbReference type="Gene3D" id="2.130.10.10">
    <property type="entry name" value="YVTN repeat-like/Quinoprotein amine dehydrogenase"/>
    <property type="match status" value="2"/>
</dbReference>
<dbReference type="PANTHER" id="PTHR10241">
    <property type="entry name" value="LETHAL 2 GIANT LARVAE PROTEIN"/>
    <property type="match status" value="1"/>
</dbReference>
<dbReference type="SMART" id="SM00320">
    <property type="entry name" value="WD40"/>
    <property type="match status" value="4"/>
</dbReference>
<dbReference type="STRING" id="1071383.J7RWY2"/>
<feature type="domain" description="Lethal giant larvae (Lgl)-like C-terminal" evidence="5">
    <location>
        <begin position="554"/>
        <end position="953"/>
    </location>
</feature>
<protein>
    <recommendedName>
        <fullName evidence="5">Lethal giant larvae (Lgl)-like C-terminal domain-containing protein</fullName>
    </recommendedName>
</protein>
<reference evidence="6 7" key="1">
    <citation type="journal article" date="2011" name="Proc. Natl. Acad. Sci. U.S.A.">
        <title>Evolutionary erosion of yeast sex chromosomes by mating-type switching accidents.</title>
        <authorList>
            <person name="Gordon J.L."/>
            <person name="Armisen D."/>
            <person name="Proux-Wera E."/>
            <person name="Oheigeartaigh S.S."/>
            <person name="Byrne K.P."/>
            <person name="Wolfe K.H."/>
        </authorList>
    </citation>
    <scope>NUCLEOTIDE SEQUENCE [LARGE SCALE GENOMIC DNA]</scope>
    <source>
        <strain evidence="7">ATCC MYA-139 / BCRC 22969 / CBS 8797 / CCRC 22969 / KCTC 17520 / NBRC 10181 / NCYC 3082</strain>
    </source>
</reference>